<dbReference type="EMBL" id="JARIHO010000011">
    <property type="protein sequence ID" value="KAJ7353180.1"/>
    <property type="molecule type" value="Genomic_DNA"/>
</dbReference>
<dbReference type="GO" id="GO:0003700">
    <property type="term" value="F:DNA-binding transcription factor activity"/>
    <property type="evidence" value="ECO:0007669"/>
    <property type="project" value="InterPro"/>
</dbReference>
<evidence type="ECO:0000256" key="3">
    <source>
        <dbReference type="SAM" id="MobiDB-lite"/>
    </source>
</evidence>
<feature type="compositionally biased region" description="Basic and acidic residues" evidence="3">
    <location>
        <begin position="96"/>
        <end position="110"/>
    </location>
</feature>
<protein>
    <recommendedName>
        <fullName evidence="4">BHLH domain-containing protein</fullName>
    </recommendedName>
</protein>
<evidence type="ECO:0000256" key="2">
    <source>
        <dbReference type="ARBA" id="ARBA00023242"/>
    </source>
</evidence>
<dbReference type="InterPro" id="IPR036638">
    <property type="entry name" value="HLH_DNA-bd_sf"/>
</dbReference>
<keyword evidence="6" id="KW-1185">Reference proteome</keyword>
<dbReference type="PANTHER" id="PTHR47787:SF1">
    <property type="entry name" value="CENTROMERE-BINDING PROTEIN 1"/>
    <property type="match status" value="1"/>
</dbReference>
<evidence type="ECO:0000256" key="1">
    <source>
        <dbReference type="ARBA" id="ARBA00023125"/>
    </source>
</evidence>
<dbReference type="Proteomes" id="UP001218218">
    <property type="component" value="Unassembled WGS sequence"/>
</dbReference>
<dbReference type="InterPro" id="IPR047206">
    <property type="entry name" value="bHLHzip_scCBP1-like"/>
</dbReference>
<keyword evidence="2" id="KW-0539">Nucleus</keyword>
<name>A0AAD7AA00_9AGAR</name>
<gene>
    <name evidence="5" type="ORF">DFH08DRAFT_692234</name>
</gene>
<organism evidence="5 6">
    <name type="scientific">Mycena albidolilacea</name>
    <dbReference type="NCBI Taxonomy" id="1033008"/>
    <lineage>
        <taxon>Eukaryota</taxon>
        <taxon>Fungi</taxon>
        <taxon>Dikarya</taxon>
        <taxon>Basidiomycota</taxon>
        <taxon>Agaricomycotina</taxon>
        <taxon>Agaricomycetes</taxon>
        <taxon>Agaricomycetidae</taxon>
        <taxon>Agaricales</taxon>
        <taxon>Marasmiineae</taxon>
        <taxon>Mycenaceae</taxon>
        <taxon>Mycena</taxon>
    </lineage>
</organism>
<dbReference type="Pfam" id="PF00010">
    <property type="entry name" value="HLH"/>
    <property type="match status" value="1"/>
</dbReference>
<proteinExistence type="predicted"/>
<evidence type="ECO:0000313" key="6">
    <source>
        <dbReference type="Proteomes" id="UP001218218"/>
    </source>
</evidence>
<dbReference type="CDD" id="cd11398">
    <property type="entry name" value="bHLHzip_scCBP1"/>
    <property type="match status" value="1"/>
</dbReference>
<dbReference type="SUPFAM" id="SSF47459">
    <property type="entry name" value="HLH, helix-loop-helix DNA-binding domain"/>
    <property type="match status" value="1"/>
</dbReference>
<dbReference type="GO" id="GO:0003677">
    <property type="term" value="F:DNA binding"/>
    <property type="evidence" value="ECO:0007669"/>
    <property type="project" value="UniProtKB-KW"/>
</dbReference>
<evidence type="ECO:0000313" key="5">
    <source>
        <dbReference type="EMBL" id="KAJ7353180.1"/>
    </source>
</evidence>
<sequence>MGSKEWTRQRKDNNKEVERRRSGNINEGINDLGRIVPSGSGENAKGAILSRTVQYIHHLKENESGTSRSGHSSREAAHGPGGGRPADTAGWDPQDEERGQRQRAEQELEARQGTGERYPASPEGGEEGNGERQKTELFSFRSCFCTISGHTSCRCTNPILNFLGAKVAVFLPSFCG</sequence>
<evidence type="ECO:0000259" key="4">
    <source>
        <dbReference type="PROSITE" id="PS50888"/>
    </source>
</evidence>
<keyword evidence="1" id="KW-0238">DNA-binding</keyword>
<dbReference type="Gene3D" id="4.10.280.10">
    <property type="entry name" value="Helix-loop-helix DNA-binding domain"/>
    <property type="match status" value="1"/>
</dbReference>
<accession>A0AAD7AA00</accession>
<dbReference type="PROSITE" id="PS50888">
    <property type="entry name" value="BHLH"/>
    <property type="match status" value="1"/>
</dbReference>
<dbReference type="InterPro" id="IPR011598">
    <property type="entry name" value="bHLH_dom"/>
</dbReference>
<dbReference type="GO" id="GO:0005634">
    <property type="term" value="C:nucleus"/>
    <property type="evidence" value="ECO:0007669"/>
    <property type="project" value="TreeGrafter"/>
</dbReference>
<dbReference type="PANTHER" id="PTHR47787">
    <property type="entry name" value="CENTROMERE-BINDING PROTEIN 1"/>
    <property type="match status" value="1"/>
</dbReference>
<comment type="caution">
    <text evidence="5">The sequence shown here is derived from an EMBL/GenBank/DDBJ whole genome shotgun (WGS) entry which is preliminary data.</text>
</comment>
<feature type="domain" description="BHLH" evidence="4">
    <location>
        <begin position="9"/>
        <end position="59"/>
    </location>
</feature>
<dbReference type="AlphaFoldDB" id="A0AAD7AA00"/>
<feature type="region of interest" description="Disordered" evidence="3">
    <location>
        <begin position="61"/>
        <end position="133"/>
    </location>
</feature>
<feature type="region of interest" description="Disordered" evidence="3">
    <location>
        <begin position="1"/>
        <end position="43"/>
    </location>
</feature>
<feature type="compositionally biased region" description="Basic and acidic residues" evidence="3">
    <location>
        <begin position="1"/>
        <end position="21"/>
    </location>
</feature>
<dbReference type="SMART" id="SM00353">
    <property type="entry name" value="HLH"/>
    <property type="match status" value="1"/>
</dbReference>
<reference evidence="5" key="1">
    <citation type="submission" date="2023-03" db="EMBL/GenBank/DDBJ databases">
        <title>Massive genome expansion in bonnet fungi (Mycena s.s.) driven by repeated elements and novel gene families across ecological guilds.</title>
        <authorList>
            <consortium name="Lawrence Berkeley National Laboratory"/>
            <person name="Harder C.B."/>
            <person name="Miyauchi S."/>
            <person name="Viragh M."/>
            <person name="Kuo A."/>
            <person name="Thoen E."/>
            <person name="Andreopoulos B."/>
            <person name="Lu D."/>
            <person name="Skrede I."/>
            <person name="Drula E."/>
            <person name="Henrissat B."/>
            <person name="Morin E."/>
            <person name="Kohler A."/>
            <person name="Barry K."/>
            <person name="LaButti K."/>
            <person name="Morin E."/>
            <person name="Salamov A."/>
            <person name="Lipzen A."/>
            <person name="Mereny Z."/>
            <person name="Hegedus B."/>
            <person name="Baldrian P."/>
            <person name="Stursova M."/>
            <person name="Weitz H."/>
            <person name="Taylor A."/>
            <person name="Grigoriev I.V."/>
            <person name="Nagy L.G."/>
            <person name="Martin F."/>
            <person name="Kauserud H."/>
        </authorList>
    </citation>
    <scope>NUCLEOTIDE SEQUENCE</scope>
    <source>
        <strain evidence="5">CBHHK002</strain>
    </source>
</reference>
<dbReference type="GO" id="GO:0046983">
    <property type="term" value="F:protein dimerization activity"/>
    <property type="evidence" value="ECO:0007669"/>
    <property type="project" value="InterPro"/>
</dbReference>